<dbReference type="AlphaFoldDB" id="A0A1J4K937"/>
<feature type="compositionally biased region" description="Polar residues" evidence="1">
    <location>
        <begin position="154"/>
        <end position="168"/>
    </location>
</feature>
<evidence type="ECO:0000256" key="1">
    <source>
        <dbReference type="SAM" id="MobiDB-lite"/>
    </source>
</evidence>
<dbReference type="GeneID" id="94838444"/>
<dbReference type="Pfam" id="PF10416">
    <property type="entry name" value="IBD"/>
    <property type="match status" value="1"/>
</dbReference>
<evidence type="ECO:0000259" key="2">
    <source>
        <dbReference type="Pfam" id="PF10416"/>
    </source>
</evidence>
<evidence type="ECO:0000313" key="3">
    <source>
        <dbReference type="EMBL" id="OHT07400.1"/>
    </source>
</evidence>
<reference evidence="3" key="1">
    <citation type="submission" date="2016-10" db="EMBL/GenBank/DDBJ databases">
        <authorList>
            <person name="Benchimol M."/>
            <person name="Almeida L.G."/>
            <person name="Vasconcelos A.T."/>
            <person name="Perreira-Neves A."/>
            <person name="Rosa I.A."/>
            <person name="Tasca T."/>
            <person name="Bogo M.R."/>
            <person name="de Souza W."/>
        </authorList>
    </citation>
    <scope>NUCLEOTIDE SEQUENCE [LARGE SCALE GENOMIC DNA]</scope>
    <source>
        <strain evidence="3">K</strain>
    </source>
</reference>
<comment type="caution">
    <text evidence="3">The sequence shown here is derived from an EMBL/GenBank/DDBJ whole genome shotgun (WGS) entry which is preliminary data.</text>
</comment>
<sequence>MPRQSIFTITETPQYWDFLSAEDQNKYHHLKKQFTHPKYKNRRNKSNDVFKDIIKNIKRFVMRNDENDVIRSLVCGIIWIDDVIVINTHQLRILIDKCKSSINGSFQAIGYEAIPPASDSACELVSMYPFMKNNYGELRQWTSRQLIRESKNPQISNVNDKNSSTTEGNVEGNSNNSINGTNTDNVTKIILNDGEIIPPQRNDQNINVIQDNSKKTLKSNGNNEISIVRQESSIPRKHDNGRETILLATLIDSHEETIITSPPFIDDFINTGFSTRENEDYKFINTLNMDDLVSISSLNVDKDPLSLFPRHELNIPSYFSEFRGDILFIDDIFWKE</sequence>
<evidence type="ECO:0000313" key="4">
    <source>
        <dbReference type="Proteomes" id="UP000179807"/>
    </source>
</evidence>
<organism evidence="3 4">
    <name type="scientific">Tritrichomonas foetus</name>
    <dbReference type="NCBI Taxonomy" id="1144522"/>
    <lineage>
        <taxon>Eukaryota</taxon>
        <taxon>Metamonada</taxon>
        <taxon>Parabasalia</taxon>
        <taxon>Tritrichomonadida</taxon>
        <taxon>Tritrichomonadidae</taxon>
        <taxon>Tritrichomonas</taxon>
    </lineage>
</organism>
<dbReference type="RefSeq" id="XP_068360536.1">
    <property type="nucleotide sequence ID" value="XM_068503740.1"/>
</dbReference>
<protein>
    <recommendedName>
        <fullName evidence="2">Initiator binding domain-containing protein</fullName>
    </recommendedName>
</protein>
<name>A0A1J4K937_9EUKA</name>
<accession>A0A1J4K937</accession>
<proteinExistence type="predicted"/>
<feature type="compositionally biased region" description="Low complexity" evidence="1">
    <location>
        <begin position="172"/>
        <end position="181"/>
    </location>
</feature>
<dbReference type="InterPro" id="IPR018845">
    <property type="entry name" value="Initiator-bd"/>
</dbReference>
<dbReference type="VEuPathDB" id="TrichDB:TRFO_24416"/>
<dbReference type="EMBL" id="MLAK01000698">
    <property type="protein sequence ID" value="OHT07400.1"/>
    <property type="molecule type" value="Genomic_DNA"/>
</dbReference>
<feature type="domain" description="Initiator binding" evidence="2">
    <location>
        <begin position="22"/>
        <end position="145"/>
    </location>
</feature>
<keyword evidence="4" id="KW-1185">Reference proteome</keyword>
<feature type="region of interest" description="Disordered" evidence="1">
    <location>
        <begin position="154"/>
        <end position="181"/>
    </location>
</feature>
<dbReference type="Proteomes" id="UP000179807">
    <property type="component" value="Unassembled WGS sequence"/>
</dbReference>
<gene>
    <name evidence="3" type="ORF">TRFO_24416</name>
</gene>